<dbReference type="CDD" id="cd07010">
    <property type="entry name" value="cupin_PMI_type_I_N_bac"/>
    <property type="match status" value="1"/>
</dbReference>
<feature type="binding site" evidence="5">
    <location>
        <position position="117"/>
    </location>
    <ligand>
        <name>Zn(2+)</name>
        <dbReference type="ChEBI" id="CHEBI:29105"/>
    </ligand>
</feature>
<dbReference type="AlphaFoldDB" id="A0A1T4KSM6"/>
<dbReference type="InterPro" id="IPR051804">
    <property type="entry name" value="Carb_Metab_Reg_Kinase/Isom"/>
</dbReference>
<evidence type="ECO:0000256" key="5">
    <source>
        <dbReference type="PIRSR" id="PIRSR036894-1"/>
    </source>
</evidence>
<feature type="domain" description="Phosphomannose isomerase type I catalytic" evidence="7">
    <location>
        <begin position="3"/>
        <end position="109"/>
    </location>
</feature>
<dbReference type="PANTHER" id="PTHR42742">
    <property type="entry name" value="TRANSCRIPTIONAL REPRESSOR MPRA"/>
    <property type="match status" value="1"/>
</dbReference>
<dbReference type="InterPro" id="IPR011051">
    <property type="entry name" value="RmlC_Cupin_sf"/>
</dbReference>
<dbReference type="PIRSF" id="PIRSF036894">
    <property type="entry name" value="PMI_Firm_short"/>
    <property type="match status" value="1"/>
</dbReference>
<sequence length="317" mass="35876">MEILKLKPIFKDYIWGGNRLRDDYGFETGFDKTAEGWMLACHKDGMNTIDGGKYDGKELQSVLDEVGLVEVLGKNAEKYPYFPILIKLIDAYDNLSIQVHPDDKYAREVENEFGKTEMWYVLDATDGATLIYGFKNEITKDEFQKAIEDNTLLDKLNVVNVKKGDTFFIEAGTVHAIGKGAMIAEIQQNSNCTYRVYDYGRVGSDGKPRELHIKKAVDVSKTVPPTHDIKPMGKTEHKCGYDEQLITKCNLFNVERFEIKNKAEFETDGNSFMHILVIEGNGKIDGRNAKKGDSFLIPANHEKFEISGEIEFLSTTI</sequence>
<proteinExistence type="predicted"/>
<dbReference type="EMBL" id="FUWW01000005">
    <property type="protein sequence ID" value="SJZ45338.1"/>
    <property type="molecule type" value="Genomic_DNA"/>
</dbReference>
<dbReference type="GO" id="GO:0008270">
    <property type="term" value="F:zinc ion binding"/>
    <property type="evidence" value="ECO:0007669"/>
    <property type="project" value="InterPro"/>
</dbReference>
<protein>
    <recommendedName>
        <fullName evidence="3">Phosphohexomutase</fullName>
    </recommendedName>
    <alternativeName>
        <fullName evidence="4">Phosphomannose isomerase</fullName>
    </alternativeName>
</protein>
<reference evidence="9 10" key="1">
    <citation type="submission" date="2017-02" db="EMBL/GenBank/DDBJ databases">
        <authorList>
            <person name="Peterson S.W."/>
        </authorList>
    </citation>
    <scope>NUCLEOTIDE SEQUENCE [LARGE SCALE GENOMIC DNA]</scope>
    <source>
        <strain evidence="9 10">ATCC 51222</strain>
    </source>
</reference>
<evidence type="ECO:0000256" key="4">
    <source>
        <dbReference type="ARBA" id="ARBA00030762"/>
    </source>
</evidence>
<feature type="active site" evidence="6">
    <location>
        <position position="195"/>
    </location>
</feature>
<keyword evidence="9" id="KW-0413">Isomerase</keyword>
<dbReference type="PANTHER" id="PTHR42742:SF3">
    <property type="entry name" value="FRUCTOKINASE"/>
    <property type="match status" value="1"/>
</dbReference>
<keyword evidence="10" id="KW-1185">Reference proteome</keyword>
<dbReference type="Proteomes" id="UP000190657">
    <property type="component" value="Unassembled WGS sequence"/>
</dbReference>
<dbReference type="InterPro" id="IPR014628">
    <property type="entry name" value="Man6P_isomerase_Firm_short"/>
</dbReference>
<dbReference type="Gene3D" id="2.60.120.10">
    <property type="entry name" value="Jelly Rolls"/>
    <property type="match status" value="2"/>
</dbReference>
<keyword evidence="2 5" id="KW-0862">Zinc</keyword>
<evidence type="ECO:0000313" key="9">
    <source>
        <dbReference type="EMBL" id="SJZ45338.1"/>
    </source>
</evidence>
<name>A0A1T4KSM6_9FIRM</name>
<evidence type="ECO:0000256" key="3">
    <source>
        <dbReference type="ARBA" id="ARBA00029741"/>
    </source>
</evidence>
<evidence type="ECO:0000259" key="8">
    <source>
        <dbReference type="Pfam" id="PF21621"/>
    </source>
</evidence>
<feature type="binding site" evidence="5">
    <location>
        <position position="175"/>
    </location>
    <ligand>
        <name>Zn(2+)</name>
        <dbReference type="ChEBI" id="CHEBI:29105"/>
    </ligand>
</feature>
<evidence type="ECO:0000313" key="10">
    <source>
        <dbReference type="Proteomes" id="UP000190657"/>
    </source>
</evidence>
<dbReference type="InterPro" id="IPR014710">
    <property type="entry name" value="RmlC-like_jellyroll"/>
</dbReference>
<keyword evidence="1 5" id="KW-0479">Metal-binding</keyword>
<organism evidence="9 10">
    <name type="scientific">Eubacterium coprostanoligenes</name>
    <dbReference type="NCBI Taxonomy" id="290054"/>
    <lineage>
        <taxon>Bacteria</taxon>
        <taxon>Bacillati</taxon>
        <taxon>Bacillota</taxon>
        <taxon>Clostridia</taxon>
        <taxon>Eubacteriales</taxon>
        <taxon>Eubacteriaceae</taxon>
        <taxon>Eubacterium</taxon>
    </lineage>
</organism>
<dbReference type="GO" id="GO:0004476">
    <property type="term" value="F:mannose-6-phosphate isomerase activity"/>
    <property type="evidence" value="ECO:0007669"/>
    <property type="project" value="InterPro"/>
</dbReference>
<dbReference type="STRING" id="290054.SAMN02745114_00579"/>
<dbReference type="Pfam" id="PF21621">
    <property type="entry name" value="MPI_cupin_dom"/>
    <property type="match status" value="1"/>
</dbReference>
<dbReference type="SUPFAM" id="SSF51182">
    <property type="entry name" value="RmlC-like cupins"/>
    <property type="match status" value="1"/>
</dbReference>
<evidence type="ECO:0000256" key="1">
    <source>
        <dbReference type="ARBA" id="ARBA00022723"/>
    </source>
</evidence>
<feature type="binding site" evidence="5">
    <location>
        <position position="100"/>
    </location>
    <ligand>
        <name>Zn(2+)</name>
        <dbReference type="ChEBI" id="CHEBI:29105"/>
    </ligand>
</feature>
<evidence type="ECO:0000259" key="7">
    <source>
        <dbReference type="Pfam" id="PF20511"/>
    </source>
</evidence>
<dbReference type="OrthoDB" id="9808275at2"/>
<evidence type="ECO:0000256" key="2">
    <source>
        <dbReference type="ARBA" id="ARBA00022833"/>
    </source>
</evidence>
<accession>A0A1T4KSM6</accession>
<feature type="domain" description="Mannose-6-phosphate isomerase cupin" evidence="8">
    <location>
        <begin position="247"/>
        <end position="313"/>
    </location>
</feature>
<dbReference type="GO" id="GO:0005975">
    <property type="term" value="P:carbohydrate metabolic process"/>
    <property type="evidence" value="ECO:0007669"/>
    <property type="project" value="InterPro"/>
</dbReference>
<dbReference type="InterPro" id="IPR049071">
    <property type="entry name" value="MPI_cupin_dom"/>
</dbReference>
<gene>
    <name evidence="9" type="ORF">SAMN02745114_00579</name>
</gene>
<evidence type="ECO:0000256" key="6">
    <source>
        <dbReference type="PIRSR" id="PIRSR036894-2"/>
    </source>
</evidence>
<dbReference type="InterPro" id="IPR046457">
    <property type="entry name" value="PMI_typeI_cat"/>
</dbReference>
<comment type="cofactor">
    <cofactor evidence="5">
        <name>Zn(2+)</name>
        <dbReference type="ChEBI" id="CHEBI:29105"/>
    </cofactor>
    <text evidence="5">Binds 1 zinc ion per subunit.</text>
</comment>
<dbReference type="Pfam" id="PF20511">
    <property type="entry name" value="PMI_typeI_cat"/>
    <property type="match status" value="1"/>
</dbReference>
<dbReference type="RefSeq" id="WP_078768077.1">
    <property type="nucleotide sequence ID" value="NZ_FUWW01000005.1"/>
</dbReference>